<name>A0A6C0FXG0_9BACL</name>
<evidence type="ECO:0000256" key="3">
    <source>
        <dbReference type="ARBA" id="ARBA00005201"/>
    </source>
</evidence>
<dbReference type="NCBIfam" id="NF004160">
    <property type="entry name" value="PRK05627.1-3"/>
    <property type="match status" value="1"/>
</dbReference>
<keyword evidence="8 15" id="KW-0547">Nucleotide-binding</keyword>
<evidence type="ECO:0000256" key="9">
    <source>
        <dbReference type="ARBA" id="ARBA00022777"/>
    </source>
</evidence>
<dbReference type="NCBIfam" id="TIGR00083">
    <property type="entry name" value="ribF"/>
    <property type="match status" value="1"/>
</dbReference>
<dbReference type="GO" id="GO:0005524">
    <property type="term" value="F:ATP binding"/>
    <property type="evidence" value="ECO:0007669"/>
    <property type="project" value="UniProtKB-UniRule"/>
</dbReference>
<evidence type="ECO:0000256" key="7">
    <source>
        <dbReference type="ARBA" id="ARBA00022695"/>
    </source>
</evidence>
<dbReference type="EC" id="2.7.7.2" evidence="15"/>
<comment type="similarity">
    <text evidence="15">Belongs to the ribF family.</text>
</comment>
<dbReference type="KEGG" id="plyc:GXP70_12825"/>
<keyword evidence="4 15" id="KW-0285">Flavoprotein</keyword>
<proteinExistence type="inferred from homology"/>
<evidence type="ECO:0000256" key="5">
    <source>
        <dbReference type="ARBA" id="ARBA00022643"/>
    </source>
</evidence>
<dbReference type="AlphaFoldDB" id="A0A6C0FXG0"/>
<evidence type="ECO:0000256" key="15">
    <source>
        <dbReference type="PIRNR" id="PIRNR004491"/>
    </source>
</evidence>
<dbReference type="InterPro" id="IPR023465">
    <property type="entry name" value="Riboflavin_kinase_dom_sf"/>
</dbReference>
<dbReference type="GO" id="GO:0003919">
    <property type="term" value="F:FMN adenylyltransferase activity"/>
    <property type="evidence" value="ECO:0007669"/>
    <property type="project" value="UniProtKB-UniRule"/>
</dbReference>
<dbReference type="InterPro" id="IPR014729">
    <property type="entry name" value="Rossmann-like_a/b/a_fold"/>
</dbReference>
<dbReference type="PIRSF" id="PIRSF004491">
    <property type="entry name" value="FAD_Synth"/>
    <property type="match status" value="1"/>
</dbReference>
<keyword evidence="11 15" id="KW-0067">ATP-binding</keyword>
<evidence type="ECO:0000256" key="13">
    <source>
        <dbReference type="ARBA" id="ARBA00047880"/>
    </source>
</evidence>
<accession>A0A6C0FXG0</accession>
<dbReference type="EC" id="2.7.1.26" evidence="15"/>
<dbReference type="RefSeq" id="WP_162357183.1">
    <property type="nucleotide sequence ID" value="NZ_CP048209.1"/>
</dbReference>
<dbReference type="Pfam" id="PF01687">
    <property type="entry name" value="Flavokinase"/>
    <property type="match status" value="1"/>
</dbReference>
<evidence type="ECO:0000313" key="18">
    <source>
        <dbReference type="Proteomes" id="UP000476064"/>
    </source>
</evidence>
<dbReference type="FunFam" id="2.40.30.30:FF:000003">
    <property type="entry name" value="Riboflavin biosynthesis protein"/>
    <property type="match status" value="1"/>
</dbReference>
<gene>
    <name evidence="17" type="ORF">GXP70_12825</name>
</gene>
<keyword evidence="5 15" id="KW-0288">FMN</keyword>
<evidence type="ECO:0000256" key="2">
    <source>
        <dbReference type="ARBA" id="ARBA00004726"/>
    </source>
</evidence>
<evidence type="ECO:0000259" key="16">
    <source>
        <dbReference type="SMART" id="SM00904"/>
    </source>
</evidence>
<keyword evidence="12" id="KW-0511">Multifunctional enzyme</keyword>
<protein>
    <recommendedName>
        <fullName evidence="15">Riboflavin biosynthesis protein</fullName>
    </recommendedName>
    <domain>
        <recommendedName>
            <fullName evidence="15">Riboflavin kinase</fullName>
            <ecNumber evidence="15">2.7.1.26</ecNumber>
        </recommendedName>
        <alternativeName>
            <fullName evidence="15">Flavokinase</fullName>
        </alternativeName>
    </domain>
    <domain>
        <recommendedName>
            <fullName evidence="15">FMN adenylyltransferase</fullName>
            <ecNumber evidence="15">2.7.7.2</ecNumber>
        </recommendedName>
        <alternativeName>
            <fullName evidence="15">FAD pyrophosphorylase</fullName>
        </alternativeName>
        <alternativeName>
            <fullName evidence="15">FAD synthase</fullName>
        </alternativeName>
    </domain>
</protein>
<dbReference type="Gene3D" id="2.40.30.30">
    <property type="entry name" value="Riboflavin kinase-like"/>
    <property type="match status" value="1"/>
</dbReference>
<keyword evidence="6 15" id="KW-0808">Transferase</keyword>
<comment type="pathway">
    <text evidence="2 15">Cofactor biosynthesis; FAD biosynthesis; FAD from FMN: step 1/1.</text>
</comment>
<evidence type="ECO:0000256" key="4">
    <source>
        <dbReference type="ARBA" id="ARBA00022630"/>
    </source>
</evidence>
<evidence type="ECO:0000256" key="14">
    <source>
        <dbReference type="ARBA" id="ARBA00049494"/>
    </source>
</evidence>
<dbReference type="SMART" id="SM00904">
    <property type="entry name" value="Flavokinase"/>
    <property type="match status" value="1"/>
</dbReference>
<comment type="pathway">
    <text evidence="3 15">Cofactor biosynthesis; FMN biosynthesis; FMN from riboflavin (ATP route): step 1/1.</text>
</comment>
<keyword evidence="9 15" id="KW-0418">Kinase</keyword>
<dbReference type="PANTHER" id="PTHR22749:SF6">
    <property type="entry name" value="RIBOFLAVIN KINASE"/>
    <property type="match status" value="1"/>
</dbReference>
<dbReference type="Pfam" id="PF06574">
    <property type="entry name" value="FAD_syn"/>
    <property type="match status" value="1"/>
</dbReference>
<dbReference type="GO" id="GO:0009398">
    <property type="term" value="P:FMN biosynthetic process"/>
    <property type="evidence" value="ECO:0007669"/>
    <property type="project" value="UniProtKB-UniRule"/>
</dbReference>
<evidence type="ECO:0000256" key="8">
    <source>
        <dbReference type="ARBA" id="ARBA00022741"/>
    </source>
</evidence>
<dbReference type="UniPathway" id="UPA00277">
    <property type="reaction ID" value="UER00407"/>
</dbReference>
<dbReference type="EMBL" id="CP048209">
    <property type="protein sequence ID" value="QHT60742.1"/>
    <property type="molecule type" value="Genomic_DNA"/>
</dbReference>
<dbReference type="SUPFAM" id="SSF52374">
    <property type="entry name" value="Nucleotidylyl transferase"/>
    <property type="match status" value="1"/>
</dbReference>
<keyword evidence="10 15" id="KW-0274">FAD</keyword>
<evidence type="ECO:0000256" key="6">
    <source>
        <dbReference type="ARBA" id="ARBA00022679"/>
    </source>
</evidence>
<evidence type="ECO:0000256" key="1">
    <source>
        <dbReference type="ARBA" id="ARBA00002121"/>
    </source>
</evidence>
<keyword evidence="18" id="KW-1185">Reference proteome</keyword>
<reference evidence="17 18" key="1">
    <citation type="submission" date="2020-01" db="EMBL/GenBank/DDBJ databases">
        <title>Paenibacillus sp. nov., isolated from tomato rhizosphere.</title>
        <authorList>
            <person name="Weon H.-Y."/>
            <person name="Lee S.A."/>
        </authorList>
    </citation>
    <scope>NUCLEOTIDE SEQUENCE [LARGE SCALE GENOMIC DNA]</scope>
    <source>
        <strain evidence="17 18">12200R-189</strain>
    </source>
</reference>
<comment type="catalytic activity">
    <reaction evidence="14 15">
        <text>FMN + ATP + H(+) = FAD + diphosphate</text>
        <dbReference type="Rhea" id="RHEA:17237"/>
        <dbReference type="ChEBI" id="CHEBI:15378"/>
        <dbReference type="ChEBI" id="CHEBI:30616"/>
        <dbReference type="ChEBI" id="CHEBI:33019"/>
        <dbReference type="ChEBI" id="CHEBI:57692"/>
        <dbReference type="ChEBI" id="CHEBI:58210"/>
        <dbReference type="EC" id="2.7.7.2"/>
    </reaction>
</comment>
<dbReference type="GO" id="GO:0006747">
    <property type="term" value="P:FAD biosynthetic process"/>
    <property type="evidence" value="ECO:0007669"/>
    <property type="project" value="UniProtKB-UniRule"/>
</dbReference>
<keyword evidence="7 15" id="KW-0548">Nucleotidyltransferase</keyword>
<dbReference type="FunFam" id="3.40.50.620:FF:000021">
    <property type="entry name" value="Riboflavin biosynthesis protein"/>
    <property type="match status" value="1"/>
</dbReference>
<dbReference type="Gene3D" id="3.40.50.620">
    <property type="entry name" value="HUPs"/>
    <property type="match status" value="1"/>
</dbReference>
<dbReference type="UniPathway" id="UPA00276">
    <property type="reaction ID" value="UER00406"/>
</dbReference>
<dbReference type="PANTHER" id="PTHR22749">
    <property type="entry name" value="RIBOFLAVIN KINASE/FMN ADENYLYLTRANSFERASE"/>
    <property type="match status" value="1"/>
</dbReference>
<dbReference type="CDD" id="cd02064">
    <property type="entry name" value="FAD_synthetase_N"/>
    <property type="match status" value="1"/>
</dbReference>
<evidence type="ECO:0000313" key="17">
    <source>
        <dbReference type="EMBL" id="QHT60742.1"/>
    </source>
</evidence>
<sequence>MEIISLQYPIADAAAVKHSKPKTLAIGHFDGVHRGHQNVIAQAVASARANGLQGAVMTFHPHPKEVLGRSGQYQVSLTPLEDKVERFRKLGVEVVYIVQFDLEFAGVTPAEFVDFVLRPLQVKRAVVGFDFTFGARGAGKPETLWALGEPDIGVEIVEPFIQDGDKVSSTRIREALIGGRPEEAASLLGEPYEVRGVVVRGEGRGRKLGYPTANIQQESGFFIPRQGVYAIMAEVEGKRIPGVLNIGVKPTFHDNLPEPVMEAHLFDFNADIYGETVSIQFIAFLRTEKKFGSIDELIAQIHADGDQARALLSAYNKK</sequence>
<dbReference type="InterPro" id="IPR015865">
    <property type="entry name" value="Riboflavin_kinase_bac/euk"/>
</dbReference>
<comment type="catalytic activity">
    <reaction evidence="13 15">
        <text>riboflavin + ATP = FMN + ADP + H(+)</text>
        <dbReference type="Rhea" id="RHEA:14357"/>
        <dbReference type="ChEBI" id="CHEBI:15378"/>
        <dbReference type="ChEBI" id="CHEBI:30616"/>
        <dbReference type="ChEBI" id="CHEBI:57986"/>
        <dbReference type="ChEBI" id="CHEBI:58210"/>
        <dbReference type="ChEBI" id="CHEBI:456216"/>
        <dbReference type="EC" id="2.7.1.26"/>
    </reaction>
</comment>
<dbReference type="SUPFAM" id="SSF82114">
    <property type="entry name" value="Riboflavin kinase-like"/>
    <property type="match status" value="1"/>
</dbReference>
<feature type="domain" description="Riboflavin kinase" evidence="16">
    <location>
        <begin position="187"/>
        <end position="313"/>
    </location>
</feature>
<dbReference type="InterPro" id="IPR015864">
    <property type="entry name" value="FAD_synthase"/>
</dbReference>
<evidence type="ECO:0000256" key="12">
    <source>
        <dbReference type="ARBA" id="ARBA00023268"/>
    </source>
</evidence>
<dbReference type="InterPro" id="IPR002606">
    <property type="entry name" value="Riboflavin_kinase_bac"/>
</dbReference>
<comment type="function">
    <text evidence="1">Catalyzes the phosphorylation of riboflavin to FMN followed by the adenylation of FMN to FAD.</text>
</comment>
<dbReference type="NCBIfam" id="NF004162">
    <property type="entry name" value="PRK05627.1-5"/>
    <property type="match status" value="1"/>
</dbReference>
<dbReference type="GO" id="GO:0009231">
    <property type="term" value="P:riboflavin biosynthetic process"/>
    <property type="evidence" value="ECO:0007669"/>
    <property type="project" value="InterPro"/>
</dbReference>
<dbReference type="Proteomes" id="UP000476064">
    <property type="component" value="Chromosome"/>
</dbReference>
<dbReference type="GO" id="GO:0008531">
    <property type="term" value="F:riboflavin kinase activity"/>
    <property type="evidence" value="ECO:0007669"/>
    <property type="project" value="UniProtKB-UniRule"/>
</dbReference>
<dbReference type="InterPro" id="IPR023468">
    <property type="entry name" value="Riboflavin_kinase"/>
</dbReference>
<evidence type="ECO:0000256" key="11">
    <source>
        <dbReference type="ARBA" id="ARBA00022840"/>
    </source>
</evidence>
<organism evidence="17 18">
    <name type="scientific">Paenibacillus lycopersici</name>
    <dbReference type="NCBI Taxonomy" id="2704462"/>
    <lineage>
        <taxon>Bacteria</taxon>
        <taxon>Bacillati</taxon>
        <taxon>Bacillota</taxon>
        <taxon>Bacilli</taxon>
        <taxon>Bacillales</taxon>
        <taxon>Paenibacillaceae</taxon>
        <taxon>Paenibacillus</taxon>
    </lineage>
</organism>
<evidence type="ECO:0000256" key="10">
    <source>
        <dbReference type="ARBA" id="ARBA00022827"/>
    </source>
</evidence>